<name>A0A2G9T6Q7_TELCI</name>
<dbReference type="Pfam" id="PF00078">
    <property type="entry name" value="RVT_1"/>
    <property type="match status" value="1"/>
</dbReference>
<dbReference type="InterPro" id="IPR043502">
    <property type="entry name" value="DNA/RNA_pol_sf"/>
</dbReference>
<reference evidence="2 3" key="1">
    <citation type="submission" date="2015-09" db="EMBL/GenBank/DDBJ databases">
        <title>Draft genome of the parasitic nematode Teladorsagia circumcincta isolate WARC Sus (inbred).</title>
        <authorList>
            <person name="Mitreva M."/>
        </authorList>
    </citation>
    <scope>NUCLEOTIDE SEQUENCE [LARGE SCALE GENOMIC DNA]</scope>
    <source>
        <strain evidence="2 3">S</strain>
    </source>
</reference>
<dbReference type="PROSITE" id="PS50878">
    <property type="entry name" value="RT_POL"/>
    <property type="match status" value="1"/>
</dbReference>
<sequence>MDGEKLQYLMFADDIVLIGNDPRELETSLEILSNASRSIGLEMHPEKTKWMKNNFTRDYCLHMKGSVIEEVPSYAYLGQAITMDNDLTVEIGRPVRQVGQHSINTVMFSLMSGLTLKSEPEYSTPTSYRLWCMEVKHGAWSTIIDEERRLASTQRAMERAMCTVTLMHKIPAREIRRRTSVKD</sequence>
<evidence type="ECO:0000259" key="1">
    <source>
        <dbReference type="PROSITE" id="PS50878"/>
    </source>
</evidence>
<dbReference type="EMBL" id="KZ408557">
    <property type="protein sequence ID" value="PIO53671.1"/>
    <property type="molecule type" value="Genomic_DNA"/>
</dbReference>
<proteinExistence type="predicted"/>
<gene>
    <name evidence="2" type="ORF">TELCIR_24986</name>
</gene>
<feature type="non-terminal residue" evidence="2">
    <location>
        <position position="183"/>
    </location>
</feature>
<dbReference type="Proteomes" id="UP000230423">
    <property type="component" value="Unassembled WGS sequence"/>
</dbReference>
<organism evidence="2 3">
    <name type="scientific">Teladorsagia circumcincta</name>
    <name type="common">Brown stomach worm</name>
    <name type="synonym">Ostertagia circumcincta</name>
    <dbReference type="NCBI Taxonomy" id="45464"/>
    <lineage>
        <taxon>Eukaryota</taxon>
        <taxon>Metazoa</taxon>
        <taxon>Ecdysozoa</taxon>
        <taxon>Nematoda</taxon>
        <taxon>Chromadorea</taxon>
        <taxon>Rhabditida</taxon>
        <taxon>Rhabditina</taxon>
        <taxon>Rhabditomorpha</taxon>
        <taxon>Strongyloidea</taxon>
        <taxon>Trichostrongylidae</taxon>
        <taxon>Teladorsagia</taxon>
    </lineage>
</organism>
<protein>
    <recommendedName>
        <fullName evidence="1">Reverse transcriptase domain-containing protein</fullName>
    </recommendedName>
</protein>
<feature type="domain" description="Reverse transcriptase" evidence="1">
    <location>
        <begin position="1"/>
        <end position="81"/>
    </location>
</feature>
<dbReference type="OrthoDB" id="5807916at2759"/>
<dbReference type="SUPFAM" id="SSF56672">
    <property type="entry name" value="DNA/RNA polymerases"/>
    <property type="match status" value="1"/>
</dbReference>
<keyword evidence="3" id="KW-1185">Reference proteome</keyword>
<evidence type="ECO:0000313" key="3">
    <source>
        <dbReference type="Proteomes" id="UP000230423"/>
    </source>
</evidence>
<accession>A0A2G9T6Q7</accession>
<evidence type="ECO:0000313" key="2">
    <source>
        <dbReference type="EMBL" id="PIO53671.1"/>
    </source>
</evidence>
<dbReference type="AlphaFoldDB" id="A0A2G9T6Q7"/>
<dbReference type="InterPro" id="IPR000477">
    <property type="entry name" value="RT_dom"/>
</dbReference>